<sequence length="220" mass="23377">MFIPDMPNVPPQDVPVMIAQANQAQSGNATTVRTFGICNPVPSNHYSAENGLDPIYSAQGFLNMYGSRTPTGPATTSILQQPAHGVLRLVTEADRGTLFGRTADPLDPNANLYAYLPDLNYVGKDSATIQVDFGNGLKVNVKYFFQAVDHPLGNTGLMDACKKTGVYWKINSTLDTNGTSAITSVDYQTPATLAAEATSTNVAGAKELKGPGSINFLGME</sequence>
<proteinExistence type="predicted"/>
<dbReference type="EMBL" id="MLJW01000088">
    <property type="protein sequence ID" value="OIR01049.1"/>
    <property type="molecule type" value="Genomic_DNA"/>
</dbReference>
<reference evidence="1" key="1">
    <citation type="submission" date="2016-10" db="EMBL/GenBank/DDBJ databases">
        <title>Sequence of Gallionella enrichment culture.</title>
        <authorList>
            <person name="Poehlein A."/>
            <person name="Muehling M."/>
            <person name="Daniel R."/>
        </authorList>
    </citation>
    <scope>NUCLEOTIDE SEQUENCE</scope>
</reference>
<protein>
    <submittedName>
        <fullName evidence="1">Uncharacterized protein</fullName>
    </submittedName>
</protein>
<dbReference type="AlphaFoldDB" id="A0A1J5RY46"/>
<evidence type="ECO:0000313" key="1">
    <source>
        <dbReference type="EMBL" id="OIR01049.1"/>
    </source>
</evidence>
<accession>A0A1J5RY46</accession>
<name>A0A1J5RY46_9ZZZZ</name>
<gene>
    <name evidence="1" type="ORF">GALL_168460</name>
</gene>
<comment type="caution">
    <text evidence="1">The sequence shown here is derived from an EMBL/GenBank/DDBJ whole genome shotgun (WGS) entry which is preliminary data.</text>
</comment>
<organism evidence="1">
    <name type="scientific">mine drainage metagenome</name>
    <dbReference type="NCBI Taxonomy" id="410659"/>
    <lineage>
        <taxon>unclassified sequences</taxon>
        <taxon>metagenomes</taxon>
        <taxon>ecological metagenomes</taxon>
    </lineage>
</organism>